<proteinExistence type="predicted"/>
<reference evidence="2" key="1">
    <citation type="journal article" date="2022" name="Mol. Ecol. Resour.">
        <title>The genomes of chicory, endive, great burdock and yacon provide insights into Asteraceae palaeo-polyploidization history and plant inulin production.</title>
        <authorList>
            <person name="Fan W."/>
            <person name="Wang S."/>
            <person name="Wang H."/>
            <person name="Wang A."/>
            <person name="Jiang F."/>
            <person name="Liu H."/>
            <person name="Zhao H."/>
            <person name="Xu D."/>
            <person name="Zhang Y."/>
        </authorList>
    </citation>
    <scope>NUCLEOTIDE SEQUENCE [LARGE SCALE GENOMIC DNA]</scope>
    <source>
        <strain evidence="2">cv. Yunnan</strain>
    </source>
</reference>
<organism evidence="1 2">
    <name type="scientific">Smallanthus sonchifolius</name>
    <dbReference type="NCBI Taxonomy" id="185202"/>
    <lineage>
        <taxon>Eukaryota</taxon>
        <taxon>Viridiplantae</taxon>
        <taxon>Streptophyta</taxon>
        <taxon>Embryophyta</taxon>
        <taxon>Tracheophyta</taxon>
        <taxon>Spermatophyta</taxon>
        <taxon>Magnoliopsida</taxon>
        <taxon>eudicotyledons</taxon>
        <taxon>Gunneridae</taxon>
        <taxon>Pentapetalae</taxon>
        <taxon>asterids</taxon>
        <taxon>campanulids</taxon>
        <taxon>Asterales</taxon>
        <taxon>Asteraceae</taxon>
        <taxon>Asteroideae</taxon>
        <taxon>Heliantheae alliance</taxon>
        <taxon>Millerieae</taxon>
        <taxon>Smallanthus</taxon>
    </lineage>
</organism>
<sequence length="419" mass="47961">MGILTPKDHPHSLRRKLLPYALYALLFIAIFRLYFFPTPTSLPSTTTTAADRLPTTKSPPPLSKGVVEESGSHGCDYTNGKWVHDQMGPLYNSTACGTIKDGQNCASHGRPDMGYLYWRWKPNKCHLPRFDPLNFLQLTKDRHVAFVGDSLARNQLESLLCLLATVSVPNLIYTNGEDNKFRKWHFASHNVNVSVYWSPFLVKGFEKSEEVPYNRLYLDSVNDVWAKDLDEIDMVVLSIGHWYLHPAVFYYGDSVLGCHSCNDKNHTEVGFYDVYGMAFNTTLKVLVNRGIDVILTTFSPAHFEGDWDSLDACSKTQPFEENEKNLEGMDYEMRKQEIEQVISAKESVKKSKDFRLEALDVTKLALMRPDGHPGVYMYPFPFANGKRERVPNDCVHWCLPGPVDTWNEIMLDIMKRWNL</sequence>
<protein>
    <submittedName>
        <fullName evidence="1">Uncharacterized protein</fullName>
    </submittedName>
</protein>
<keyword evidence="2" id="KW-1185">Reference proteome</keyword>
<gene>
    <name evidence="1" type="ORF">L1987_11364</name>
</gene>
<name>A0ACB9JAR7_9ASTR</name>
<dbReference type="Proteomes" id="UP001056120">
    <property type="component" value="Linkage Group LG04"/>
</dbReference>
<dbReference type="EMBL" id="CM042021">
    <property type="protein sequence ID" value="KAI3817569.1"/>
    <property type="molecule type" value="Genomic_DNA"/>
</dbReference>
<evidence type="ECO:0000313" key="2">
    <source>
        <dbReference type="Proteomes" id="UP001056120"/>
    </source>
</evidence>
<accession>A0ACB9JAR7</accession>
<reference evidence="1 2" key="2">
    <citation type="journal article" date="2022" name="Mol. Ecol. Resour.">
        <title>The genomes of chicory, endive, great burdock and yacon provide insights into Asteraceae paleo-polyploidization history and plant inulin production.</title>
        <authorList>
            <person name="Fan W."/>
            <person name="Wang S."/>
            <person name="Wang H."/>
            <person name="Wang A."/>
            <person name="Jiang F."/>
            <person name="Liu H."/>
            <person name="Zhao H."/>
            <person name="Xu D."/>
            <person name="Zhang Y."/>
        </authorList>
    </citation>
    <scope>NUCLEOTIDE SEQUENCE [LARGE SCALE GENOMIC DNA]</scope>
    <source>
        <strain evidence="2">cv. Yunnan</strain>
        <tissue evidence="1">Leaves</tissue>
    </source>
</reference>
<evidence type="ECO:0000313" key="1">
    <source>
        <dbReference type="EMBL" id="KAI3817569.1"/>
    </source>
</evidence>
<comment type="caution">
    <text evidence="1">The sequence shown here is derived from an EMBL/GenBank/DDBJ whole genome shotgun (WGS) entry which is preliminary data.</text>
</comment>